<keyword evidence="4 6" id="KW-1133">Transmembrane helix</keyword>
<evidence type="ECO:0000313" key="8">
    <source>
        <dbReference type="Proteomes" id="UP000504608"/>
    </source>
</evidence>
<evidence type="ECO:0000256" key="7">
    <source>
        <dbReference type="SAM" id="MobiDB-lite"/>
    </source>
</evidence>
<evidence type="ECO:0000313" key="9">
    <source>
        <dbReference type="RefSeq" id="XP_022966772.1"/>
    </source>
</evidence>
<feature type="transmembrane region" description="Helical" evidence="6">
    <location>
        <begin position="100"/>
        <end position="120"/>
    </location>
</feature>
<dbReference type="NCBIfam" id="TIGR00797">
    <property type="entry name" value="matE"/>
    <property type="match status" value="1"/>
</dbReference>
<keyword evidence="8" id="KW-1185">Reference proteome</keyword>
<evidence type="ECO:0000256" key="1">
    <source>
        <dbReference type="ARBA" id="ARBA00004141"/>
    </source>
</evidence>
<keyword evidence="5 6" id="KW-0472">Membrane</keyword>
<name>A0A6J1HNV6_CUCMA</name>
<evidence type="ECO:0000256" key="2">
    <source>
        <dbReference type="ARBA" id="ARBA00010199"/>
    </source>
</evidence>
<comment type="subcellular location">
    <subcellularLocation>
        <location evidence="1">Membrane</location>
        <topology evidence="1">Multi-pass membrane protein</topology>
    </subcellularLocation>
</comment>
<dbReference type="RefSeq" id="XP_022966772.1">
    <property type="nucleotide sequence ID" value="XM_023111004.1"/>
</dbReference>
<comment type="similarity">
    <text evidence="2 6">Belongs to the multi antimicrobial extrusion (MATE) (TC 2.A.66.1) family.</text>
</comment>
<dbReference type="PANTHER" id="PTHR11206">
    <property type="entry name" value="MULTIDRUG RESISTANCE PROTEIN"/>
    <property type="match status" value="1"/>
</dbReference>
<evidence type="ECO:0000256" key="4">
    <source>
        <dbReference type="ARBA" id="ARBA00022989"/>
    </source>
</evidence>
<dbReference type="GO" id="GO:0015297">
    <property type="term" value="F:antiporter activity"/>
    <property type="evidence" value="ECO:0007669"/>
    <property type="project" value="InterPro"/>
</dbReference>
<dbReference type="GO" id="GO:1990961">
    <property type="term" value="P:xenobiotic detoxification by transmembrane export across the plasma membrane"/>
    <property type="evidence" value="ECO:0007669"/>
    <property type="project" value="InterPro"/>
</dbReference>
<dbReference type="InterPro" id="IPR045069">
    <property type="entry name" value="MATE_euk"/>
</dbReference>
<feature type="transmembrane region" description="Helical" evidence="6">
    <location>
        <begin position="429"/>
        <end position="453"/>
    </location>
</feature>
<gene>
    <name evidence="9" type="primary">LOC111466382</name>
</gene>
<dbReference type="InterPro" id="IPR002528">
    <property type="entry name" value="MATE_fam"/>
</dbReference>
<sequence length="504" mass="54959">MTDFSQPLLPPTDKTKWISSPESNREYTAPIFAPDADDIPPINNARDFYREFRIESKKLWYLAAPAVFTSVCQYSFGAITQLFAGQVSTVALAAVSIENSVIAGFAFGVMLGMGSALETLCGQAYGAGQLDMMGVYVQRSCVILVSTAVILTPFYVFATPLLRAIGQTAEVAEAAGVMSVWMIPQLYAYALNFPISKFLQAQSKMMAMSVISAVALVFHAFFSWLLMLKLGWGLAGGAVILNASWWLIVVAQIVYIMSGGCRETWTGFSWRAFQSLWGFVKLSLASAVMLCLEIWYFMSLILFAGYLKNAEVSIGALSICMNILGWMVMVSFGINAAISVRVSNELGAAHPRTARFSLIVAVISSFVLGLIMAAVVLVTKNDYPFLFSSDSAVRQIVKELTPLLCLCIVIDIVQPVLSGVAVGAGWQALVAYVNIGSYYVFGLPLGLLMGFVLNWGVLGIWYGMISGIIIQTSILMIIVYRTNWNKEASVAENRIRKWGGHSVS</sequence>
<feature type="transmembrane region" description="Helical" evidence="6">
    <location>
        <begin position="278"/>
        <end position="306"/>
    </location>
</feature>
<protein>
    <recommendedName>
        <fullName evidence="6">Protein DETOXIFICATION</fullName>
    </recommendedName>
    <alternativeName>
        <fullName evidence="6">Multidrug and toxic compound extrusion protein</fullName>
    </alternativeName>
</protein>
<feature type="region of interest" description="Disordered" evidence="7">
    <location>
        <begin position="1"/>
        <end position="20"/>
    </location>
</feature>
<feature type="transmembrane region" description="Helical" evidence="6">
    <location>
        <begin position="358"/>
        <end position="380"/>
    </location>
</feature>
<feature type="transmembrane region" description="Helical" evidence="6">
    <location>
        <begin position="59"/>
        <end position="80"/>
    </location>
</feature>
<organism evidence="8 9">
    <name type="scientific">Cucurbita maxima</name>
    <name type="common">Pumpkin</name>
    <name type="synonym">Winter squash</name>
    <dbReference type="NCBI Taxonomy" id="3661"/>
    <lineage>
        <taxon>Eukaryota</taxon>
        <taxon>Viridiplantae</taxon>
        <taxon>Streptophyta</taxon>
        <taxon>Embryophyta</taxon>
        <taxon>Tracheophyta</taxon>
        <taxon>Spermatophyta</taxon>
        <taxon>Magnoliopsida</taxon>
        <taxon>eudicotyledons</taxon>
        <taxon>Gunneridae</taxon>
        <taxon>Pentapetalae</taxon>
        <taxon>rosids</taxon>
        <taxon>fabids</taxon>
        <taxon>Cucurbitales</taxon>
        <taxon>Cucurbitaceae</taxon>
        <taxon>Cucurbiteae</taxon>
        <taxon>Cucurbita</taxon>
    </lineage>
</organism>
<evidence type="ECO:0000256" key="6">
    <source>
        <dbReference type="RuleBase" id="RU004914"/>
    </source>
</evidence>
<dbReference type="CDD" id="cd13132">
    <property type="entry name" value="MATE_eukaryotic"/>
    <property type="match status" value="1"/>
</dbReference>
<dbReference type="AlphaFoldDB" id="A0A6J1HNV6"/>
<dbReference type="Pfam" id="PF01554">
    <property type="entry name" value="MatE"/>
    <property type="match status" value="2"/>
</dbReference>
<feature type="transmembrane region" description="Helical" evidence="6">
    <location>
        <begin position="459"/>
        <end position="480"/>
    </location>
</feature>
<dbReference type="OrthoDB" id="2126698at2759"/>
<dbReference type="GO" id="GO:0016020">
    <property type="term" value="C:membrane"/>
    <property type="evidence" value="ECO:0007669"/>
    <property type="project" value="UniProtKB-SubCell"/>
</dbReference>
<feature type="transmembrane region" description="Helical" evidence="6">
    <location>
        <begin position="174"/>
        <end position="193"/>
    </location>
</feature>
<keyword evidence="3 6" id="KW-0812">Transmembrane</keyword>
<feature type="transmembrane region" description="Helical" evidence="6">
    <location>
        <begin position="312"/>
        <end position="338"/>
    </location>
</feature>
<evidence type="ECO:0000256" key="3">
    <source>
        <dbReference type="ARBA" id="ARBA00022692"/>
    </source>
</evidence>
<evidence type="ECO:0000256" key="5">
    <source>
        <dbReference type="ARBA" id="ARBA00023136"/>
    </source>
</evidence>
<accession>A0A6J1HNV6</accession>
<proteinExistence type="inferred from homology"/>
<reference evidence="9" key="1">
    <citation type="submission" date="2025-08" db="UniProtKB">
        <authorList>
            <consortium name="RefSeq"/>
        </authorList>
    </citation>
    <scope>IDENTIFICATION</scope>
    <source>
        <tissue evidence="9">Young leaves</tissue>
    </source>
</reference>
<dbReference type="GeneID" id="111466382"/>
<dbReference type="GO" id="GO:0042910">
    <property type="term" value="F:xenobiotic transmembrane transporter activity"/>
    <property type="evidence" value="ECO:0007669"/>
    <property type="project" value="InterPro"/>
</dbReference>
<feature type="transmembrane region" description="Helical" evidence="6">
    <location>
        <begin position="400"/>
        <end position="422"/>
    </location>
</feature>
<feature type="transmembrane region" description="Helical" evidence="6">
    <location>
        <begin position="141"/>
        <end position="162"/>
    </location>
</feature>
<feature type="transmembrane region" description="Helical" evidence="6">
    <location>
        <begin position="232"/>
        <end position="257"/>
    </location>
</feature>
<dbReference type="Proteomes" id="UP000504608">
    <property type="component" value="Unplaced"/>
</dbReference>
<dbReference type="KEGG" id="cmax:111466382"/>
<feature type="transmembrane region" description="Helical" evidence="6">
    <location>
        <begin position="205"/>
        <end position="226"/>
    </location>
</feature>